<protein>
    <submittedName>
        <fullName evidence="3">Chaperone protein DnaJ</fullName>
    </submittedName>
</protein>
<dbReference type="EMBL" id="JASMQC010000048">
    <property type="protein sequence ID" value="KAK1929465.1"/>
    <property type="molecule type" value="Genomic_DNA"/>
</dbReference>
<feature type="region of interest" description="Disordered" evidence="1">
    <location>
        <begin position="496"/>
        <end position="560"/>
    </location>
</feature>
<reference evidence="3" key="1">
    <citation type="submission" date="2023-08" db="EMBL/GenBank/DDBJ databases">
        <title>Reference Genome Resource for the Citrus Pathogen Phytophthora citrophthora.</title>
        <authorList>
            <person name="Moller H."/>
            <person name="Coetzee B."/>
            <person name="Rose L.J."/>
            <person name="Van Niekerk J.M."/>
        </authorList>
    </citation>
    <scope>NUCLEOTIDE SEQUENCE</scope>
    <source>
        <strain evidence="3">STE-U-9442</strain>
    </source>
</reference>
<name>A0AAD9LAM0_9STRA</name>
<feature type="compositionally biased region" description="Basic and acidic residues" evidence="1">
    <location>
        <begin position="541"/>
        <end position="551"/>
    </location>
</feature>
<dbReference type="InterPro" id="IPR050817">
    <property type="entry name" value="DjlA_DnaK_co-chaperone"/>
</dbReference>
<dbReference type="SMART" id="SM00271">
    <property type="entry name" value="DnaJ"/>
    <property type="match status" value="1"/>
</dbReference>
<evidence type="ECO:0000313" key="3">
    <source>
        <dbReference type="EMBL" id="KAK1929465.1"/>
    </source>
</evidence>
<dbReference type="InterPro" id="IPR001623">
    <property type="entry name" value="DnaJ_domain"/>
</dbReference>
<sequence>METGMSPARVGGSIGLSTLEQAKRHALLAKIAQFEARGAILPTDARTLRSQMHDSTSGQWKAVEVRLQQLALSWNPYQDGNSTSSKKEKKKLDFYQLLELENDSTVTTEDVKKQFRKLALILHPDKKKASRKRERKEEEEGEDDQEKLQEVDSTRFARIRLAYETLSHPERRAAYDAKLLEAAHPQQSQHFGQVVKDQVKLEASSDFASLEWMARVKHKMDVMARISEWAKLLALNATELRFETGEPCTGKTCGKIVSMDRDLECSGSPRRRVYICLLHKYIHACDESCTSTFGDAELDRRVCPMRAYWLIQNWLFDQLQAAAFQRQTQPLNPTATEQESKEPDAKKLKQEDARVKEESGERAVCGFEQSEIHLGDQYTRFQVEKIAECRSSVCRSNFQFLEDGIYACRCHGTPHICTFEQCDRQELHMGSYICWVSGKVYGCEREQAGTDVRTRRVVFSDDQGDENSVEMEVPVMLPLGKTTEYLLEGEPSLWGSGDVSSLSPPPPDEKAWSNKRQRGSSEGGSDDARSPRREARKRFKRDRERERETSPVRKRLHERLASKIQRSETTSFHIFLKLPPAVAILPKVALELEEAAGSSSDDEDLPSKTAPDKENLLQIFVNSHHTVNYIKYWMEELTEQQLSIWDQQIYWGDTLIGEETNVMILEEHGISAGCVLELRLHDDCPLLVATWNGKSAAAGGCGGAPMEYNTVQISKEAAEDLDDLQEEWENVVVAEEQAFEESRLKRKREKLELRGAIEHTEVLRYDNAKSEPRLLGVIQKRALGEDGGKGKRQLIPSSEVSERKAEKQRALMVIKSEVLVKEEQEQTPKVVEVMRSLSNDAKPVKGAKKTREKLHVEKK</sequence>
<evidence type="ECO:0000313" key="4">
    <source>
        <dbReference type="Proteomes" id="UP001259832"/>
    </source>
</evidence>
<dbReference type="PANTHER" id="PTHR24074">
    <property type="entry name" value="CO-CHAPERONE PROTEIN DJLA"/>
    <property type="match status" value="1"/>
</dbReference>
<dbReference type="InterPro" id="IPR036869">
    <property type="entry name" value="J_dom_sf"/>
</dbReference>
<feature type="compositionally biased region" description="Basic and acidic residues" evidence="1">
    <location>
        <begin position="338"/>
        <end position="355"/>
    </location>
</feature>
<dbReference type="PROSITE" id="PS50076">
    <property type="entry name" value="DNAJ_2"/>
    <property type="match status" value="1"/>
</dbReference>
<evidence type="ECO:0000259" key="2">
    <source>
        <dbReference type="PROSITE" id="PS50076"/>
    </source>
</evidence>
<dbReference type="Proteomes" id="UP001259832">
    <property type="component" value="Unassembled WGS sequence"/>
</dbReference>
<comment type="caution">
    <text evidence="3">The sequence shown here is derived from an EMBL/GenBank/DDBJ whole genome shotgun (WGS) entry which is preliminary data.</text>
</comment>
<dbReference type="AlphaFoldDB" id="A0AAD9LAM0"/>
<feature type="domain" description="J" evidence="2">
    <location>
        <begin position="93"/>
        <end position="179"/>
    </location>
</feature>
<accession>A0AAD9LAM0</accession>
<proteinExistence type="predicted"/>
<dbReference type="SUPFAM" id="SSF46565">
    <property type="entry name" value="Chaperone J-domain"/>
    <property type="match status" value="1"/>
</dbReference>
<feature type="region of interest" description="Disordered" evidence="1">
    <location>
        <begin position="329"/>
        <end position="355"/>
    </location>
</feature>
<dbReference type="CDD" id="cd06257">
    <property type="entry name" value="DnaJ"/>
    <property type="match status" value="1"/>
</dbReference>
<organism evidence="3 4">
    <name type="scientific">Phytophthora citrophthora</name>
    <dbReference type="NCBI Taxonomy" id="4793"/>
    <lineage>
        <taxon>Eukaryota</taxon>
        <taxon>Sar</taxon>
        <taxon>Stramenopiles</taxon>
        <taxon>Oomycota</taxon>
        <taxon>Peronosporomycetes</taxon>
        <taxon>Peronosporales</taxon>
        <taxon>Peronosporaceae</taxon>
        <taxon>Phytophthora</taxon>
    </lineage>
</organism>
<feature type="region of interest" description="Disordered" evidence="1">
    <location>
        <begin position="839"/>
        <end position="859"/>
    </location>
</feature>
<evidence type="ECO:0000256" key="1">
    <source>
        <dbReference type="SAM" id="MobiDB-lite"/>
    </source>
</evidence>
<dbReference type="Pfam" id="PF00226">
    <property type="entry name" value="DnaJ"/>
    <property type="match status" value="1"/>
</dbReference>
<keyword evidence="4" id="KW-1185">Reference proteome</keyword>
<gene>
    <name evidence="3" type="ORF">P3T76_015033</name>
</gene>
<feature type="region of interest" description="Disordered" evidence="1">
    <location>
        <begin position="126"/>
        <end position="149"/>
    </location>
</feature>
<dbReference type="Gene3D" id="1.10.287.110">
    <property type="entry name" value="DnaJ domain"/>
    <property type="match status" value="1"/>
</dbReference>